<dbReference type="AlphaFoldDB" id="A0AA38SYX4"/>
<evidence type="ECO:0000313" key="3">
    <source>
        <dbReference type="Proteomes" id="UP001172457"/>
    </source>
</evidence>
<organism evidence="2 3">
    <name type="scientific">Centaurea solstitialis</name>
    <name type="common">yellow star-thistle</name>
    <dbReference type="NCBI Taxonomy" id="347529"/>
    <lineage>
        <taxon>Eukaryota</taxon>
        <taxon>Viridiplantae</taxon>
        <taxon>Streptophyta</taxon>
        <taxon>Embryophyta</taxon>
        <taxon>Tracheophyta</taxon>
        <taxon>Spermatophyta</taxon>
        <taxon>Magnoliopsida</taxon>
        <taxon>eudicotyledons</taxon>
        <taxon>Gunneridae</taxon>
        <taxon>Pentapetalae</taxon>
        <taxon>asterids</taxon>
        <taxon>campanulids</taxon>
        <taxon>Asterales</taxon>
        <taxon>Asteraceae</taxon>
        <taxon>Carduoideae</taxon>
        <taxon>Cardueae</taxon>
        <taxon>Centaureinae</taxon>
        <taxon>Centaurea</taxon>
    </lineage>
</organism>
<evidence type="ECO:0000313" key="2">
    <source>
        <dbReference type="EMBL" id="KAJ9547413.1"/>
    </source>
</evidence>
<name>A0AA38SYX4_9ASTR</name>
<sequence>MTIVFTRNKWEHGDIPNLVYLERDQDTRLLENILVKVTWHYFELVSKSKHKIFGNLFCIKSQHHFADDEKLSDVLVILRNLKRRQAPSGKKRTLTLPDIFSRSSSLSFSFKTTGGVSTVNEPGASTLEIPVNKDGNPSYTIRASGKSNKLTFISSMKANESSSAHLATRISKARLQAAAEELAAAKASLANAEARVKTYAAS</sequence>
<reference evidence="2" key="1">
    <citation type="submission" date="2023-03" db="EMBL/GenBank/DDBJ databases">
        <title>Chromosome-scale reference genome and RAD-based genetic map of yellow starthistle (Centaurea solstitialis) reveal putative structural variation and QTLs associated with invader traits.</title>
        <authorList>
            <person name="Reatini B."/>
            <person name="Cang F.A."/>
            <person name="Jiang Q."/>
            <person name="Mckibben M.T.W."/>
            <person name="Barker M.S."/>
            <person name="Rieseberg L.H."/>
            <person name="Dlugosch K.M."/>
        </authorList>
    </citation>
    <scope>NUCLEOTIDE SEQUENCE</scope>
    <source>
        <strain evidence="2">CAN-66</strain>
        <tissue evidence="2">Leaf</tissue>
    </source>
</reference>
<protein>
    <submittedName>
        <fullName evidence="2">Uncharacterized protein</fullName>
    </submittedName>
</protein>
<accession>A0AA38SYX4</accession>
<evidence type="ECO:0000256" key="1">
    <source>
        <dbReference type="SAM" id="Coils"/>
    </source>
</evidence>
<proteinExistence type="predicted"/>
<gene>
    <name evidence="2" type="ORF">OSB04_019956</name>
</gene>
<comment type="caution">
    <text evidence="2">The sequence shown here is derived from an EMBL/GenBank/DDBJ whole genome shotgun (WGS) entry which is preliminary data.</text>
</comment>
<keyword evidence="3" id="KW-1185">Reference proteome</keyword>
<dbReference type="Proteomes" id="UP001172457">
    <property type="component" value="Chromosome 5"/>
</dbReference>
<feature type="coiled-coil region" evidence="1">
    <location>
        <begin position="172"/>
        <end position="202"/>
    </location>
</feature>
<dbReference type="EMBL" id="JARYMX010000005">
    <property type="protein sequence ID" value="KAJ9547413.1"/>
    <property type="molecule type" value="Genomic_DNA"/>
</dbReference>
<keyword evidence="1" id="KW-0175">Coiled coil</keyword>